<evidence type="ECO:0000313" key="3">
    <source>
        <dbReference type="Proteomes" id="UP000555552"/>
    </source>
</evidence>
<keyword evidence="1" id="KW-1133">Transmembrane helix</keyword>
<accession>A0A849C4I5</accession>
<organism evidence="2 3">
    <name type="scientific">Pseudokineococcus marinus</name>
    <dbReference type="NCBI Taxonomy" id="351215"/>
    <lineage>
        <taxon>Bacteria</taxon>
        <taxon>Bacillati</taxon>
        <taxon>Actinomycetota</taxon>
        <taxon>Actinomycetes</taxon>
        <taxon>Kineosporiales</taxon>
        <taxon>Kineosporiaceae</taxon>
        <taxon>Pseudokineococcus</taxon>
    </lineage>
</organism>
<protein>
    <submittedName>
        <fullName evidence="2">DUF1772 domain-containing protein</fullName>
    </submittedName>
</protein>
<dbReference type="Proteomes" id="UP000555552">
    <property type="component" value="Unassembled WGS sequence"/>
</dbReference>
<dbReference type="EMBL" id="JABEMA010000388">
    <property type="protein sequence ID" value="NNH24528.1"/>
    <property type="molecule type" value="Genomic_DNA"/>
</dbReference>
<gene>
    <name evidence="2" type="ORF">HLB09_15825</name>
</gene>
<keyword evidence="1" id="KW-0812">Transmembrane</keyword>
<feature type="transmembrane region" description="Helical" evidence="1">
    <location>
        <begin position="86"/>
        <end position="107"/>
    </location>
</feature>
<evidence type="ECO:0000313" key="2">
    <source>
        <dbReference type="EMBL" id="NNH24528.1"/>
    </source>
</evidence>
<sequence length="148" mass="14999">MDGTVAATAVHLAAAAAYTGFQWTVRVVVYPQLATAAGAAGGAEAFPALEASHGRRVSRLVGPLFLALVASSAWLVVATAGSPDALTALGAAACTAVVLGVTALGAVPEHRRLGRAWDPAAHRRLVRWDDVRVAAATAQLVLALVLVS</sequence>
<reference evidence="2 3" key="1">
    <citation type="submission" date="2020-05" db="EMBL/GenBank/DDBJ databases">
        <title>MicrobeNet Type strains.</title>
        <authorList>
            <person name="Nicholson A.C."/>
        </authorList>
    </citation>
    <scope>NUCLEOTIDE SEQUENCE [LARGE SCALE GENOMIC DNA]</scope>
    <source>
        <strain evidence="2 3">JCM 14547</strain>
    </source>
</reference>
<name>A0A849C4I5_9ACTN</name>
<feature type="transmembrane region" description="Helical" evidence="1">
    <location>
        <begin position="60"/>
        <end position="80"/>
    </location>
</feature>
<comment type="caution">
    <text evidence="2">The sequence shown here is derived from an EMBL/GenBank/DDBJ whole genome shotgun (WGS) entry which is preliminary data.</text>
</comment>
<proteinExistence type="predicted"/>
<keyword evidence="3" id="KW-1185">Reference proteome</keyword>
<keyword evidence="1" id="KW-0472">Membrane</keyword>
<evidence type="ECO:0000256" key="1">
    <source>
        <dbReference type="SAM" id="Phobius"/>
    </source>
</evidence>
<dbReference type="RefSeq" id="WP_171204267.1">
    <property type="nucleotide sequence ID" value="NZ_BAAANP010000038.1"/>
</dbReference>
<dbReference type="AlphaFoldDB" id="A0A849C4I5"/>